<dbReference type="Proteomes" id="UP001549320">
    <property type="component" value="Unassembled WGS sequence"/>
</dbReference>
<accession>A0ABV2Q5C0</accession>
<dbReference type="RefSeq" id="WP_354441440.1">
    <property type="nucleotide sequence ID" value="NZ_JBEPSH010000002.1"/>
</dbReference>
<evidence type="ECO:0000313" key="2">
    <source>
        <dbReference type="EMBL" id="MET4575773.1"/>
    </source>
</evidence>
<dbReference type="EMBL" id="JBEPSH010000002">
    <property type="protein sequence ID" value="MET4575773.1"/>
    <property type="molecule type" value="Genomic_DNA"/>
</dbReference>
<feature type="region of interest" description="Disordered" evidence="1">
    <location>
        <begin position="37"/>
        <end position="63"/>
    </location>
</feature>
<protein>
    <recommendedName>
        <fullName evidence="4">Lipoprotein</fullName>
    </recommendedName>
</protein>
<proteinExistence type="predicted"/>
<reference evidence="2 3" key="1">
    <citation type="submission" date="2024-06" db="EMBL/GenBank/DDBJ databases">
        <title>Sorghum-associated microbial communities from plants grown in Nebraska, USA.</title>
        <authorList>
            <person name="Schachtman D."/>
        </authorList>
    </citation>
    <scope>NUCLEOTIDE SEQUENCE [LARGE SCALE GENOMIC DNA]</scope>
    <source>
        <strain evidence="2 3">2709</strain>
    </source>
</reference>
<organism evidence="2 3">
    <name type="scientific">Ottowia thiooxydans</name>
    <dbReference type="NCBI Taxonomy" id="219182"/>
    <lineage>
        <taxon>Bacteria</taxon>
        <taxon>Pseudomonadati</taxon>
        <taxon>Pseudomonadota</taxon>
        <taxon>Betaproteobacteria</taxon>
        <taxon>Burkholderiales</taxon>
        <taxon>Comamonadaceae</taxon>
        <taxon>Ottowia</taxon>
    </lineage>
</organism>
<sequence length="528" mass="56112">MVVPAPQPTPAYRRRQFLGSAVAFSWVPASALLAGCGGQGEDSTSAPQEPVPYTPPTTGHTSYNRSITIELTNAVPGVSLELGDAHAESGSPPQVEPAGSATAIAPYAKRSVISRNNNGSCTGSFNLNDGGQTLFAVKYSHPYGPGSTTVTVHPAAGYLAGANAKTFPGHYSQARINLYRGVKTSSGAWVVPLGLLEDPSQNNSQDFVNSLYEQGVRDASVVHAAYGDSDATTGLAPIADFTGGQVPRMAELWLSDWMSAPSAENSPLPSDDAKILRLLKQYTATAANNGPLVLWIPQLRYRPGTEPAAYELLDYRAFPLMHNGDWVRESVSAFLLMLASGAHLVAICAQRDLPAGVTLQAFDKVLNDSGLPARDHPGNSHYAGLVNTTGRYYLHSNADFAAEECGLLLALVTGRTVNSTLIGPGAYNCFIQLEGWQAISSRHNADFSSHEKTLWNVSTFGASVHSEKRGTSAFLAPAGWTPRPYQTTCMMPYLGAYGTSATRAQSWLRADLISVPADAPALPLQFIA</sequence>
<keyword evidence="3" id="KW-1185">Reference proteome</keyword>
<gene>
    <name evidence="2" type="ORF">ABIE13_000873</name>
</gene>
<evidence type="ECO:0008006" key="4">
    <source>
        <dbReference type="Google" id="ProtNLM"/>
    </source>
</evidence>
<evidence type="ECO:0000313" key="3">
    <source>
        <dbReference type="Proteomes" id="UP001549320"/>
    </source>
</evidence>
<comment type="caution">
    <text evidence="2">The sequence shown here is derived from an EMBL/GenBank/DDBJ whole genome shotgun (WGS) entry which is preliminary data.</text>
</comment>
<evidence type="ECO:0000256" key="1">
    <source>
        <dbReference type="SAM" id="MobiDB-lite"/>
    </source>
</evidence>
<name>A0ABV2Q5C0_9BURK</name>